<dbReference type="Gene3D" id="3.20.20.80">
    <property type="entry name" value="Glycosidases"/>
    <property type="match status" value="1"/>
</dbReference>
<dbReference type="Proteomes" id="UP001595556">
    <property type="component" value="Unassembled WGS sequence"/>
</dbReference>
<evidence type="ECO:0000256" key="2">
    <source>
        <dbReference type="RuleBase" id="RU361185"/>
    </source>
</evidence>
<dbReference type="InterPro" id="IPR017853">
    <property type="entry name" value="GH"/>
</dbReference>
<comment type="similarity">
    <text evidence="1 2">Belongs to the glycosyl hydrolase 31 family.</text>
</comment>
<dbReference type="PANTHER" id="PTHR22762">
    <property type="entry name" value="ALPHA-GLUCOSIDASE"/>
    <property type="match status" value="1"/>
</dbReference>
<dbReference type="RefSeq" id="WP_377303255.1">
    <property type="nucleotide sequence ID" value="NZ_CP180191.1"/>
</dbReference>
<evidence type="ECO:0000313" key="6">
    <source>
        <dbReference type="EMBL" id="MFC3147836.1"/>
    </source>
</evidence>
<dbReference type="InterPro" id="IPR048395">
    <property type="entry name" value="Glyco_hydro_31_C"/>
</dbReference>
<dbReference type="PANTHER" id="PTHR22762:SF144">
    <property type="entry name" value="ALPHA-XYLOSIDASE"/>
    <property type="match status" value="1"/>
</dbReference>
<evidence type="ECO:0000313" key="7">
    <source>
        <dbReference type="Proteomes" id="UP001595556"/>
    </source>
</evidence>
<dbReference type="CDD" id="cd14752">
    <property type="entry name" value="GH31_N"/>
    <property type="match status" value="1"/>
</dbReference>
<evidence type="ECO:0000259" key="5">
    <source>
        <dbReference type="Pfam" id="PF21365"/>
    </source>
</evidence>
<dbReference type="SUPFAM" id="SSF51445">
    <property type="entry name" value="(Trans)glycosidases"/>
    <property type="match status" value="1"/>
</dbReference>
<dbReference type="Gene3D" id="2.60.40.1760">
    <property type="entry name" value="glycosyl hydrolase (family 31)"/>
    <property type="match status" value="1"/>
</dbReference>
<dbReference type="InterPro" id="IPR013780">
    <property type="entry name" value="Glyco_hydro_b"/>
</dbReference>
<evidence type="ECO:0000259" key="3">
    <source>
        <dbReference type="Pfam" id="PF01055"/>
    </source>
</evidence>
<dbReference type="GO" id="GO:0016787">
    <property type="term" value="F:hydrolase activity"/>
    <property type="evidence" value="ECO:0007669"/>
    <property type="project" value="UniProtKB-KW"/>
</dbReference>
<keyword evidence="2" id="KW-0326">Glycosidase</keyword>
<proteinExistence type="inferred from homology"/>
<keyword evidence="7" id="KW-1185">Reference proteome</keyword>
<feature type="domain" description="Glycoside hydrolase family 31 N-terminal" evidence="4">
    <location>
        <begin position="27"/>
        <end position="145"/>
    </location>
</feature>
<keyword evidence="2 6" id="KW-0378">Hydrolase</keyword>
<name>A0ABV7H8C3_9BURK</name>
<comment type="caution">
    <text evidence="6">The sequence shown here is derived from an EMBL/GenBank/DDBJ whole genome shotgun (WGS) entry which is preliminary data.</text>
</comment>
<dbReference type="EMBL" id="JBHRTI010000004">
    <property type="protein sequence ID" value="MFC3147836.1"/>
    <property type="molecule type" value="Genomic_DNA"/>
</dbReference>
<sequence>MQTRFQKLELKNQSSELVTFEVDGTPLAVSSPTPGVFRLKFGKSRQPDYGLLVPQESAETITVEPLLDGKPGDVVLKTFFTELTITGKPFSVRLTHRMRPRVTLPSFAFDSKGATWTVGLGLAEGEAVYGLGEQFTALNRRGQVLTPDESLAYQVPLAWSPRGWGVCPITPAAVTHDVGVSEDALYEVQVADESLDLLLFGGTPTEVLNAYTNMTGKPSVPPVWSVGVWVSNSQYSNAQEAVELAQKLRAEGIGCDVIAIDGHAAWKVQTRSAFEWDRSFFSDPVRTLAALKALNMHVSIQEQPTVPLDAPQFDEFLSREMLLTTADGKPVLVKAADGTDAALLDFTQQDAYTFWREKHESLFKDGVGVIDTGFIHGSVREAQAYNGDSGERLQSAIPFLRNRCVFEATQKFVGEGIDKRATICAHIGGIGSQRYPLIWSRHKAQGTHWDQLREHLRGALNAGMSGLPFSAVDVGGAIPDAAMPAETYVRWLAASVFFSHVRFPALDKIGPTSFGDETLALIKRWLKFRYRLVPYIMGALEEAARNGLPAMRAMPLAFPDDLEAHRWPDQYLFGPALLVAPILSDSGKSVVYFPRGEKWHDLATGVRYDGGTVYEFEKPLDGLPVFGREGHILCLGPEAQATHEINSIRPVTEAWLFGLPAVDPCVTAIKVKVMQMQGNAYIKGLEGTKVLAAYGYEVSRRGAEVKVVKKR</sequence>
<feature type="domain" description="Glycoside hydrolase family 31 TIM barrel" evidence="3">
    <location>
        <begin position="218"/>
        <end position="537"/>
    </location>
</feature>
<gene>
    <name evidence="6" type="ORF">ACFOEN_09300</name>
</gene>
<dbReference type="InterPro" id="IPR011013">
    <property type="entry name" value="Gal_mutarotase_sf_dom"/>
</dbReference>
<reference evidence="7" key="1">
    <citation type="journal article" date="2019" name="Int. J. Syst. Evol. Microbiol.">
        <title>The Global Catalogue of Microorganisms (GCM) 10K type strain sequencing project: providing services to taxonomists for standard genome sequencing and annotation.</title>
        <authorList>
            <consortium name="The Broad Institute Genomics Platform"/>
            <consortium name="The Broad Institute Genome Sequencing Center for Infectious Disease"/>
            <person name="Wu L."/>
            <person name="Ma J."/>
        </authorList>
    </citation>
    <scope>NUCLEOTIDE SEQUENCE [LARGE SCALE GENOMIC DNA]</scope>
    <source>
        <strain evidence="7">KCTC 52168</strain>
    </source>
</reference>
<feature type="domain" description="Glycosyl hydrolase family 31 C-terminal" evidence="5">
    <location>
        <begin position="547"/>
        <end position="633"/>
    </location>
</feature>
<evidence type="ECO:0000256" key="1">
    <source>
        <dbReference type="ARBA" id="ARBA00007806"/>
    </source>
</evidence>
<organism evidence="6 7">
    <name type="scientific">Piscinibacterium candidicorallinum</name>
    <dbReference type="NCBI Taxonomy" id="1793872"/>
    <lineage>
        <taxon>Bacteria</taxon>
        <taxon>Pseudomonadati</taxon>
        <taxon>Pseudomonadota</taxon>
        <taxon>Betaproteobacteria</taxon>
        <taxon>Burkholderiales</taxon>
        <taxon>Piscinibacterium</taxon>
    </lineage>
</organism>
<accession>A0ABV7H8C3</accession>
<dbReference type="SUPFAM" id="SSF51011">
    <property type="entry name" value="Glycosyl hydrolase domain"/>
    <property type="match status" value="1"/>
</dbReference>
<dbReference type="Pfam" id="PF01055">
    <property type="entry name" value="Glyco_hydro_31_2nd"/>
    <property type="match status" value="1"/>
</dbReference>
<protein>
    <submittedName>
        <fullName evidence="6">Glycoside hydrolase family 31 protein</fullName>
    </submittedName>
</protein>
<dbReference type="InterPro" id="IPR000322">
    <property type="entry name" value="Glyco_hydro_31_TIM"/>
</dbReference>
<dbReference type="SUPFAM" id="SSF74650">
    <property type="entry name" value="Galactose mutarotase-like"/>
    <property type="match status" value="1"/>
</dbReference>
<dbReference type="Gene3D" id="2.60.40.1180">
    <property type="entry name" value="Golgi alpha-mannosidase II"/>
    <property type="match status" value="1"/>
</dbReference>
<dbReference type="InterPro" id="IPR025887">
    <property type="entry name" value="Glyco_hydro_31_N_dom"/>
</dbReference>
<dbReference type="Pfam" id="PF13802">
    <property type="entry name" value="Gal_mutarotas_2"/>
    <property type="match status" value="1"/>
</dbReference>
<evidence type="ECO:0000259" key="4">
    <source>
        <dbReference type="Pfam" id="PF13802"/>
    </source>
</evidence>
<dbReference type="Pfam" id="PF21365">
    <property type="entry name" value="Glyco_hydro_31_3rd"/>
    <property type="match status" value="1"/>
</dbReference>